<evidence type="ECO:0000256" key="6">
    <source>
        <dbReference type="SAM" id="MobiDB-lite"/>
    </source>
</evidence>
<evidence type="ECO:0000256" key="2">
    <source>
        <dbReference type="ARBA" id="ARBA00022490"/>
    </source>
</evidence>
<dbReference type="Gene3D" id="2.40.50.140">
    <property type="entry name" value="Nucleic acid-binding proteins"/>
    <property type="match status" value="3"/>
</dbReference>
<dbReference type="InterPro" id="IPR002059">
    <property type="entry name" value="CSP_DNA-bd"/>
</dbReference>
<protein>
    <recommendedName>
        <fullName evidence="7">CSD domain-containing protein</fullName>
    </recommendedName>
</protein>
<dbReference type="GO" id="GO:0003723">
    <property type="term" value="F:RNA binding"/>
    <property type="evidence" value="ECO:0007669"/>
    <property type="project" value="UniProtKB-KW"/>
</dbReference>
<evidence type="ECO:0000256" key="4">
    <source>
        <dbReference type="ARBA" id="ARBA00022884"/>
    </source>
</evidence>
<dbReference type="STRING" id="436017.A4RVC9"/>
<dbReference type="HOGENOM" id="CLU_457419_0_0_1"/>
<sequence length="597" mass="64929">MVSYARAHDRRAPAIGGAVKPVREGEREYGRVVTLKESFGFIRCGARVEDPSQGDRRARGGPPREAQVFFHASEFHRELANRDKPALDPGDLVSFVCGPSPNRDGLNAFDVQKCDDVDVAWRMVSENVIGAVSRTLRGKMKRDAYGGRVAYQAYDEGDARASTEEESESRRDAESKLEQDDESAVDMDAMKDEIEFTGADLAEACRLSKLRQGVKVKFTLSFDPYSRAMRASDIREAFPQSDNSAEAATGVDSNDWNREKAPLAEDEFGVISIIKSSYGFIKCCSRPKDLFFHFSELNEDVDAARTGQEVSFQVTTEPRTGKVVAAGVRFAPKGSAVFATVDDRPCRGVCTTKLMFTKGFPSKDGDRSTPKGVVEEMTGRDGETKKFAFDRSGLLDARQNPREGELVQFCVQTDKRTNVASACKVQIMRFTGKVTSTKSDGLYGFVEHVDQGTGVQGKAFVHGAEVEGQSKLNVGDELEYALQVGRKADEFAAKRVKVVVAAPVDPNAAPSRPDSPRVNRDNQFSGSQFKITKGPDGTRGFEMGRGKGLAEKAAANFSQLKIEAQSFVPLPLGGAENGDESPGDAVSVKASAVEDAP</sequence>
<dbReference type="InterPro" id="IPR019844">
    <property type="entry name" value="CSD_CS"/>
</dbReference>
<dbReference type="RefSeq" id="XP_001417116.1">
    <property type="nucleotide sequence ID" value="XM_001417079.1"/>
</dbReference>
<feature type="compositionally biased region" description="Basic and acidic residues" evidence="6">
    <location>
        <begin position="157"/>
        <end position="178"/>
    </location>
</feature>
<comment type="subcellular location">
    <subcellularLocation>
        <location evidence="1">Cytoplasm</location>
    </subcellularLocation>
</comment>
<dbReference type="OMA" id="KRDAYGG"/>
<feature type="region of interest" description="Disordered" evidence="6">
    <location>
        <begin position="570"/>
        <end position="597"/>
    </location>
</feature>
<dbReference type="Gramene" id="ABO95409">
    <property type="protein sequence ID" value="ABO95409"/>
    <property type="gene ID" value="OSTLU_30929"/>
</dbReference>
<dbReference type="Proteomes" id="UP000001568">
    <property type="component" value="Chromosome 4"/>
</dbReference>
<evidence type="ECO:0000256" key="5">
    <source>
        <dbReference type="ARBA" id="ARBA00044751"/>
    </source>
</evidence>
<keyword evidence="9" id="KW-1185">Reference proteome</keyword>
<evidence type="ECO:0000259" key="7">
    <source>
        <dbReference type="PROSITE" id="PS51857"/>
    </source>
</evidence>
<feature type="region of interest" description="Disordered" evidence="6">
    <location>
        <begin position="156"/>
        <end position="184"/>
    </location>
</feature>
<keyword evidence="3" id="KW-0677">Repeat</keyword>
<dbReference type="SMART" id="SM00357">
    <property type="entry name" value="CSP"/>
    <property type="match status" value="3"/>
</dbReference>
<evidence type="ECO:0000313" key="8">
    <source>
        <dbReference type="EMBL" id="ABO95409.1"/>
    </source>
</evidence>
<feature type="domain" description="CSD" evidence="7">
    <location>
        <begin position="266"/>
        <end position="330"/>
    </location>
</feature>
<dbReference type="PANTHER" id="PTHR12913">
    <property type="entry name" value="UNR PROTEIN N-RAS UPSTREAM GENE PROTEIN"/>
    <property type="match status" value="1"/>
</dbReference>
<comment type="similarity">
    <text evidence="5">Belongs to the UNR family.</text>
</comment>
<evidence type="ECO:0000256" key="1">
    <source>
        <dbReference type="ARBA" id="ARBA00004496"/>
    </source>
</evidence>
<dbReference type="GeneID" id="5001463"/>
<name>A4RVC9_OSTLU</name>
<dbReference type="GO" id="GO:0005737">
    <property type="term" value="C:cytoplasm"/>
    <property type="evidence" value="ECO:0007669"/>
    <property type="project" value="UniProtKB-SubCell"/>
</dbReference>
<dbReference type="AlphaFoldDB" id="A4RVC9"/>
<dbReference type="InterPro" id="IPR012340">
    <property type="entry name" value="NA-bd_OB-fold"/>
</dbReference>
<feature type="compositionally biased region" description="Polar residues" evidence="6">
    <location>
        <begin position="521"/>
        <end position="530"/>
    </location>
</feature>
<dbReference type="KEGG" id="olu:OSTLU_30929"/>
<proteinExistence type="inferred from homology"/>
<keyword evidence="4" id="KW-0694">RNA-binding</keyword>
<dbReference type="eggNOG" id="ENOG502QSJ1">
    <property type="taxonomic scope" value="Eukaryota"/>
</dbReference>
<evidence type="ECO:0000256" key="3">
    <source>
        <dbReference type="ARBA" id="ARBA00022737"/>
    </source>
</evidence>
<evidence type="ECO:0000313" key="9">
    <source>
        <dbReference type="Proteomes" id="UP000001568"/>
    </source>
</evidence>
<keyword evidence="2" id="KW-0963">Cytoplasm</keyword>
<dbReference type="PANTHER" id="PTHR12913:SF1">
    <property type="entry name" value="COLD SHOCK DOMAIN-CONTAINING PROTEIN E1"/>
    <property type="match status" value="1"/>
</dbReference>
<gene>
    <name evidence="8" type="ORF">OSTLU_30929</name>
</gene>
<dbReference type="PROSITE" id="PS51857">
    <property type="entry name" value="CSD_2"/>
    <property type="match status" value="1"/>
</dbReference>
<reference evidence="8 9" key="1">
    <citation type="journal article" date="2007" name="Proc. Natl. Acad. Sci. U.S.A.">
        <title>The tiny eukaryote Ostreococcus provides genomic insights into the paradox of plankton speciation.</title>
        <authorList>
            <person name="Palenik B."/>
            <person name="Grimwood J."/>
            <person name="Aerts A."/>
            <person name="Rouze P."/>
            <person name="Salamov A."/>
            <person name="Putnam N."/>
            <person name="Dupont C."/>
            <person name="Jorgensen R."/>
            <person name="Derelle E."/>
            <person name="Rombauts S."/>
            <person name="Zhou K."/>
            <person name="Otillar R."/>
            <person name="Merchant S.S."/>
            <person name="Podell S."/>
            <person name="Gaasterland T."/>
            <person name="Napoli C."/>
            <person name="Gendler K."/>
            <person name="Manuell A."/>
            <person name="Tai V."/>
            <person name="Vallon O."/>
            <person name="Piganeau G."/>
            <person name="Jancek S."/>
            <person name="Heijde M."/>
            <person name="Jabbari K."/>
            <person name="Bowler C."/>
            <person name="Lohr M."/>
            <person name="Robbens S."/>
            <person name="Werner G."/>
            <person name="Dubchak I."/>
            <person name="Pazour G.J."/>
            <person name="Ren Q."/>
            <person name="Paulsen I."/>
            <person name="Delwiche C."/>
            <person name="Schmutz J."/>
            <person name="Rokhsar D."/>
            <person name="Van de Peer Y."/>
            <person name="Moreau H."/>
            <person name="Grigoriev I.V."/>
        </authorList>
    </citation>
    <scope>NUCLEOTIDE SEQUENCE [LARGE SCALE GENOMIC DNA]</scope>
    <source>
        <strain evidence="8 9">CCE9901</strain>
    </source>
</reference>
<dbReference type="OrthoDB" id="514780at2759"/>
<dbReference type="PROSITE" id="PS00352">
    <property type="entry name" value="CSD_1"/>
    <property type="match status" value="1"/>
</dbReference>
<accession>A4RVC9</accession>
<dbReference type="Pfam" id="PF00313">
    <property type="entry name" value="CSD"/>
    <property type="match status" value="1"/>
</dbReference>
<organism evidence="8 9">
    <name type="scientific">Ostreococcus lucimarinus (strain CCE9901)</name>
    <dbReference type="NCBI Taxonomy" id="436017"/>
    <lineage>
        <taxon>Eukaryota</taxon>
        <taxon>Viridiplantae</taxon>
        <taxon>Chlorophyta</taxon>
        <taxon>Mamiellophyceae</taxon>
        <taxon>Mamiellales</taxon>
        <taxon>Bathycoccaceae</taxon>
        <taxon>Ostreococcus</taxon>
    </lineage>
</organism>
<dbReference type="EMBL" id="CP000584">
    <property type="protein sequence ID" value="ABO95409.1"/>
    <property type="molecule type" value="Genomic_DNA"/>
</dbReference>
<feature type="region of interest" description="Disordered" evidence="6">
    <location>
        <begin position="505"/>
        <end position="544"/>
    </location>
</feature>
<dbReference type="InterPro" id="IPR011129">
    <property type="entry name" value="CSD"/>
</dbReference>
<dbReference type="SUPFAM" id="SSF50249">
    <property type="entry name" value="Nucleic acid-binding proteins"/>
    <property type="match status" value="3"/>
</dbReference>